<evidence type="ECO:0000256" key="1">
    <source>
        <dbReference type="ARBA" id="ARBA00004953"/>
    </source>
</evidence>
<protein>
    <submittedName>
        <fullName evidence="4">Precorrin-6A/cobalt-precorrin-6A reductase</fullName>
    </submittedName>
</protein>
<comment type="pathway">
    <text evidence="1">Cofactor biosynthesis; adenosylcobalamin biosynthesis.</text>
</comment>
<dbReference type="InterPro" id="IPR003723">
    <property type="entry name" value="Precorrin-6x_reduct"/>
</dbReference>
<sequence length="271" mass="29461">MTTIGRPLKPPPPMPKDTQHPLKLLILGGTGEAMELAKGLEDDARFDPVYSVAGRTRKPRLPNLRCRTGGFGGIQGLVDWIRAEGTHIIIDATHPFAAQISANAAAAADQAGCKLLALRRPAWTPEPEDHWRSVPHMAAAAQALGDTPRRVLLTIGQLELAAFCQAPQHHYITRSVELPETRPPQCLCLTQRGPFQLEDELALLREHRIDTLVTKNSGGDATRAKLEAARQCGVQVVMVERPPVAQVAHKVPHAQAALAWLHQFTSNGAFA</sequence>
<dbReference type="NCBIfam" id="TIGR00715">
    <property type="entry name" value="precor6x_red"/>
    <property type="match status" value="1"/>
</dbReference>
<reference evidence="5" key="1">
    <citation type="submission" date="2016-10" db="EMBL/GenBank/DDBJ databases">
        <authorList>
            <person name="Varghese N."/>
            <person name="Submissions S."/>
        </authorList>
    </citation>
    <scope>NUCLEOTIDE SEQUENCE [LARGE SCALE GENOMIC DNA]</scope>
    <source>
        <strain evidence="5">DSM 241</strain>
    </source>
</reference>
<dbReference type="Proteomes" id="UP000199256">
    <property type="component" value="Unassembled WGS sequence"/>
</dbReference>
<dbReference type="GO" id="GO:0009236">
    <property type="term" value="P:cobalamin biosynthetic process"/>
    <property type="evidence" value="ECO:0007669"/>
    <property type="project" value="UniProtKB-UniPathway"/>
</dbReference>
<keyword evidence="3" id="KW-0560">Oxidoreductase</keyword>
<accession>A0A1H7J2A0</accession>
<dbReference type="STRING" id="1396821.SAMN05444515_10470"/>
<evidence type="ECO:0000313" key="4">
    <source>
        <dbReference type="EMBL" id="SEK68859.1"/>
    </source>
</evidence>
<dbReference type="UniPathway" id="UPA00148"/>
<dbReference type="EMBL" id="FOAA01000004">
    <property type="protein sequence ID" value="SEK68859.1"/>
    <property type="molecule type" value="Genomic_DNA"/>
</dbReference>
<dbReference type="AlphaFoldDB" id="A0A1H7J2A0"/>
<dbReference type="PANTHER" id="PTHR36925">
    <property type="entry name" value="COBALT-PRECORRIN-6A REDUCTASE"/>
    <property type="match status" value="1"/>
</dbReference>
<dbReference type="Pfam" id="PF02571">
    <property type="entry name" value="CbiJ"/>
    <property type="match status" value="1"/>
</dbReference>
<proteinExistence type="predicted"/>
<organism evidence="4 5">
    <name type="scientific">Ectothiorhodospira marina</name>
    <dbReference type="NCBI Taxonomy" id="1396821"/>
    <lineage>
        <taxon>Bacteria</taxon>
        <taxon>Pseudomonadati</taxon>
        <taxon>Pseudomonadota</taxon>
        <taxon>Gammaproteobacteria</taxon>
        <taxon>Chromatiales</taxon>
        <taxon>Ectothiorhodospiraceae</taxon>
        <taxon>Ectothiorhodospira</taxon>
    </lineage>
</organism>
<keyword evidence="5" id="KW-1185">Reference proteome</keyword>
<name>A0A1H7J2A0_9GAMM</name>
<keyword evidence="2" id="KW-0169">Cobalamin biosynthesis</keyword>
<evidence type="ECO:0000256" key="3">
    <source>
        <dbReference type="ARBA" id="ARBA00023002"/>
    </source>
</evidence>
<dbReference type="PROSITE" id="PS51014">
    <property type="entry name" value="COBK_CBIJ"/>
    <property type="match status" value="1"/>
</dbReference>
<gene>
    <name evidence="4" type="ORF">SAMN05444515_10470</name>
</gene>
<dbReference type="PANTHER" id="PTHR36925:SF1">
    <property type="entry name" value="COBALT-PRECORRIN-6A REDUCTASE"/>
    <property type="match status" value="1"/>
</dbReference>
<dbReference type="GO" id="GO:0016994">
    <property type="term" value="F:precorrin-6A reductase activity"/>
    <property type="evidence" value="ECO:0007669"/>
    <property type="project" value="InterPro"/>
</dbReference>
<dbReference type="NCBIfam" id="NF005968">
    <property type="entry name" value="PRK08057.1-2"/>
    <property type="match status" value="1"/>
</dbReference>
<evidence type="ECO:0000256" key="2">
    <source>
        <dbReference type="ARBA" id="ARBA00022573"/>
    </source>
</evidence>
<evidence type="ECO:0000313" key="5">
    <source>
        <dbReference type="Proteomes" id="UP000199256"/>
    </source>
</evidence>